<evidence type="ECO:0000313" key="1">
    <source>
        <dbReference type="EMBL" id="MFC4388696.1"/>
    </source>
</evidence>
<sequence>MIEKNGELKITTLAVIGIQKDGRYYTKLMDWVAENDSEIELSTDKVMDGNCRLHGSSFRGLLEGSREITQSSHKPPIVLDKVLNMYYFPVESPIKKTCTWIAHSHVKAIRNYPNNQTNILFHNNRTLTLDISHPVVFRQLNKTAQYRCTLTDRIQKLRPIHKLNAQHYFQTELPHAEIIRNSPISSFDYEE</sequence>
<name>A0ABV8VYG1_9BACI</name>
<dbReference type="EMBL" id="JBHSDV010000004">
    <property type="protein sequence ID" value="MFC4388696.1"/>
    <property type="molecule type" value="Genomic_DNA"/>
</dbReference>
<keyword evidence="2" id="KW-1185">Reference proteome</keyword>
<proteinExistence type="predicted"/>
<evidence type="ECO:0000313" key="2">
    <source>
        <dbReference type="Proteomes" id="UP001595880"/>
    </source>
</evidence>
<dbReference type="RefSeq" id="WP_390199918.1">
    <property type="nucleotide sequence ID" value="NZ_JBHSDV010000004.1"/>
</dbReference>
<dbReference type="Proteomes" id="UP001595880">
    <property type="component" value="Unassembled WGS sequence"/>
</dbReference>
<protein>
    <submittedName>
        <fullName evidence="1">Competence protein ComK</fullName>
    </submittedName>
</protein>
<reference evidence="2" key="1">
    <citation type="journal article" date="2019" name="Int. J. Syst. Evol. Microbiol.">
        <title>The Global Catalogue of Microorganisms (GCM) 10K type strain sequencing project: providing services to taxonomists for standard genome sequencing and annotation.</title>
        <authorList>
            <consortium name="The Broad Institute Genomics Platform"/>
            <consortium name="The Broad Institute Genome Sequencing Center for Infectious Disease"/>
            <person name="Wu L."/>
            <person name="Ma J."/>
        </authorList>
    </citation>
    <scope>NUCLEOTIDE SEQUENCE [LARGE SCALE GENOMIC DNA]</scope>
    <source>
        <strain evidence="2">KACC 14058</strain>
    </source>
</reference>
<dbReference type="Pfam" id="PF06338">
    <property type="entry name" value="ComK"/>
    <property type="match status" value="1"/>
</dbReference>
<gene>
    <name evidence="1" type="ORF">ACFOZ1_12925</name>
</gene>
<comment type="caution">
    <text evidence="1">The sequence shown here is derived from an EMBL/GenBank/DDBJ whole genome shotgun (WGS) entry which is preliminary data.</text>
</comment>
<organism evidence="1 2">
    <name type="scientific">Gracilibacillus marinus</name>
    <dbReference type="NCBI Taxonomy" id="630535"/>
    <lineage>
        <taxon>Bacteria</taxon>
        <taxon>Bacillati</taxon>
        <taxon>Bacillota</taxon>
        <taxon>Bacilli</taxon>
        <taxon>Bacillales</taxon>
        <taxon>Bacillaceae</taxon>
        <taxon>Gracilibacillus</taxon>
    </lineage>
</organism>
<dbReference type="InterPro" id="IPR010461">
    <property type="entry name" value="ComK"/>
</dbReference>
<accession>A0ABV8VYG1</accession>